<organism evidence="1">
    <name type="scientific">Arion vulgaris</name>
    <dbReference type="NCBI Taxonomy" id="1028688"/>
    <lineage>
        <taxon>Eukaryota</taxon>
        <taxon>Metazoa</taxon>
        <taxon>Spiralia</taxon>
        <taxon>Lophotrochozoa</taxon>
        <taxon>Mollusca</taxon>
        <taxon>Gastropoda</taxon>
        <taxon>Heterobranchia</taxon>
        <taxon>Euthyneura</taxon>
        <taxon>Panpulmonata</taxon>
        <taxon>Eupulmonata</taxon>
        <taxon>Stylommatophora</taxon>
        <taxon>Helicina</taxon>
        <taxon>Arionoidea</taxon>
        <taxon>Arionidae</taxon>
        <taxon>Arion</taxon>
    </lineage>
</organism>
<dbReference type="SUPFAM" id="SSF47986">
    <property type="entry name" value="DEATH domain"/>
    <property type="match status" value="1"/>
</dbReference>
<gene>
    <name evidence="1" type="primary">ORF25907</name>
</gene>
<reference evidence="1" key="1">
    <citation type="submission" date="2014-12" db="EMBL/GenBank/DDBJ databases">
        <title>Insight into the proteome of Arion vulgaris.</title>
        <authorList>
            <person name="Aradska J."/>
            <person name="Bulat T."/>
            <person name="Smidak R."/>
            <person name="Sarate P."/>
            <person name="Gangsoo J."/>
            <person name="Sialana F."/>
            <person name="Bilban M."/>
            <person name="Lubec G."/>
        </authorList>
    </citation>
    <scope>NUCLEOTIDE SEQUENCE</scope>
    <source>
        <tissue evidence="1">Skin</tissue>
    </source>
</reference>
<accession>A0A0B6YHM6</accession>
<feature type="non-terminal residue" evidence="1">
    <location>
        <position position="101"/>
    </location>
</feature>
<sequence>NPTHNISTHYLAASTNIFSDDFVRSLSRDLKFNMEQLARELGFLTNQKCVSDDGLYHWCNSPGSTVFVLVSVLGNLGRTDCVQRIEQYIKIHTMLLFVKVE</sequence>
<feature type="non-terminal residue" evidence="1">
    <location>
        <position position="1"/>
    </location>
</feature>
<protein>
    <submittedName>
        <fullName evidence="1">Uncharacterized protein</fullName>
    </submittedName>
</protein>
<dbReference type="InterPro" id="IPR011029">
    <property type="entry name" value="DEATH-like_dom_sf"/>
</dbReference>
<dbReference type="AlphaFoldDB" id="A0A0B6YHM6"/>
<dbReference type="EMBL" id="HACG01008873">
    <property type="protein sequence ID" value="CEK55738.1"/>
    <property type="molecule type" value="Transcribed_RNA"/>
</dbReference>
<proteinExistence type="predicted"/>
<dbReference type="Gene3D" id="1.10.533.10">
    <property type="entry name" value="Death Domain, Fas"/>
    <property type="match status" value="1"/>
</dbReference>
<name>A0A0B6YHM6_9EUPU</name>
<evidence type="ECO:0000313" key="1">
    <source>
        <dbReference type="EMBL" id="CEK55738.1"/>
    </source>
</evidence>